<feature type="domain" description="Histidine kinase" evidence="6">
    <location>
        <begin position="531"/>
        <end position="759"/>
    </location>
</feature>
<feature type="domain" description="PAC" evidence="8">
    <location>
        <begin position="81"/>
        <end position="132"/>
    </location>
</feature>
<dbReference type="Gene3D" id="1.10.287.130">
    <property type="match status" value="1"/>
</dbReference>
<dbReference type="InterPro" id="IPR035965">
    <property type="entry name" value="PAS-like_dom_sf"/>
</dbReference>
<dbReference type="EMBL" id="BMPE01000001">
    <property type="protein sequence ID" value="GGK90637.1"/>
    <property type="molecule type" value="Genomic_DNA"/>
</dbReference>
<dbReference type="SMART" id="SM00086">
    <property type="entry name" value="PAC"/>
    <property type="match status" value="3"/>
</dbReference>
<organism evidence="9 10">
    <name type="scientific">Deinococcus radiotolerans</name>
    <dbReference type="NCBI Taxonomy" id="1309407"/>
    <lineage>
        <taxon>Bacteria</taxon>
        <taxon>Thermotogati</taxon>
        <taxon>Deinococcota</taxon>
        <taxon>Deinococci</taxon>
        <taxon>Deinococcales</taxon>
        <taxon>Deinococcaceae</taxon>
        <taxon>Deinococcus</taxon>
    </lineage>
</organism>
<protein>
    <recommendedName>
        <fullName evidence="2">histidine kinase</fullName>
        <ecNumber evidence="2">2.7.13.3</ecNumber>
    </recommendedName>
</protein>
<feature type="domain" description="PAS" evidence="7">
    <location>
        <begin position="382"/>
        <end position="430"/>
    </location>
</feature>
<dbReference type="InterPro" id="IPR001610">
    <property type="entry name" value="PAC"/>
</dbReference>
<evidence type="ECO:0000313" key="9">
    <source>
        <dbReference type="EMBL" id="GGK90637.1"/>
    </source>
</evidence>
<evidence type="ECO:0000259" key="6">
    <source>
        <dbReference type="PROSITE" id="PS50109"/>
    </source>
</evidence>
<dbReference type="Proteomes" id="UP000604341">
    <property type="component" value="Unassembled WGS sequence"/>
</dbReference>
<dbReference type="Gene3D" id="3.30.450.20">
    <property type="entry name" value="PAS domain"/>
    <property type="match status" value="4"/>
</dbReference>
<dbReference type="RefSeq" id="WP_189067501.1">
    <property type="nucleotide sequence ID" value="NZ_BMPE01000001.1"/>
</dbReference>
<accession>A0ABQ2FGZ4</accession>
<evidence type="ECO:0000259" key="8">
    <source>
        <dbReference type="PROSITE" id="PS50113"/>
    </source>
</evidence>
<dbReference type="SUPFAM" id="SSF55874">
    <property type="entry name" value="ATPase domain of HSP90 chaperone/DNA topoisomerase II/histidine kinase"/>
    <property type="match status" value="1"/>
</dbReference>
<sequence length="765" mass="83917">MTAAEDPALARLATLLPGAVWHADPATHRTTFISDRLTDMLGFTPAQWTGEPGFWESRLHAGDQEWVQGALRAGIHSGEPFTLEYRLLNARQQVVWVRDLITPLYEDGRLSALGGMILDITSERENETALRTALDQFARLFNSSPVGLAVLTAATGKVQRANAAFRAVAGLRTSLRPGSPGTDTLWADPGAAHDFWTALQAGAVQEWSAQWLDRGRQVREVILSADRLNDEGDTAFIMMRDVTTQVQARRDAEAKERRFRAMVQHSSDLITVLSPGGTILYASPAVQAALGYSSDEALGLNALDHMHPDEHDAIRAEFARAVLGGPGACARLTSRFIRSTGEYRHMEWVATNQLNDPSIQGIVMNSRDVTERVRADQERRETQQTFETLFSASPEATLLVDFADTMTIVDCNEVAAAMRGYRRDELIGQSTYQSMPNGAELLNDVTANDAFRDRVRQARRLQFESEHLHRDGHVYPVEVNLALVTIRGREMMLCIERDISERRAAAAALEASQARLVASEKLAGLGRLTAGLAHEINTPLAATLTELHEATRLVQEYRDSIGHAQVTDADHHEIAGELSRAVDAAQRNLTRIGDFIRKIRGHTRDTITDRVAFDAVKHAENTLSMLAHEARAAKVDLLLEQPRGPVRLHGEPGRLTQIVTNLVINAIHACPPGATVTVRFDTQDDGSAVMQVQDTGTGIPDDVLPRIFEPMFTTKPVGQGTGLGLSIIHDIISGHFGGDIQVRTSSTGTCFTVTFPGRTADRPPH</sequence>
<dbReference type="PANTHER" id="PTHR43304:SF1">
    <property type="entry name" value="PAC DOMAIN-CONTAINING PROTEIN"/>
    <property type="match status" value="1"/>
</dbReference>
<dbReference type="InterPro" id="IPR005467">
    <property type="entry name" value="His_kinase_dom"/>
</dbReference>
<keyword evidence="4" id="KW-0808">Transferase</keyword>
<dbReference type="SMART" id="SM00091">
    <property type="entry name" value="PAS"/>
    <property type="match status" value="4"/>
</dbReference>
<name>A0ABQ2FGZ4_9DEIO</name>
<dbReference type="InterPro" id="IPR013656">
    <property type="entry name" value="PAS_4"/>
</dbReference>
<dbReference type="Pfam" id="PF02518">
    <property type="entry name" value="HATPase_c"/>
    <property type="match status" value="1"/>
</dbReference>
<evidence type="ECO:0000256" key="1">
    <source>
        <dbReference type="ARBA" id="ARBA00000085"/>
    </source>
</evidence>
<dbReference type="InterPro" id="IPR052162">
    <property type="entry name" value="Sensor_kinase/Photoreceptor"/>
</dbReference>
<gene>
    <name evidence="9" type="ORF">GCM10010844_06460</name>
</gene>
<keyword evidence="5" id="KW-0418">Kinase</keyword>
<dbReference type="PROSITE" id="PS50109">
    <property type="entry name" value="HIS_KIN"/>
    <property type="match status" value="1"/>
</dbReference>
<feature type="domain" description="PAS" evidence="7">
    <location>
        <begin position="255"/>
        <end position="325"/>
    </location>
</feature>
<dbReference type="InterPro" id="IPR000014">
    <property type="entry name" value="PAS"/>
</dbReference>
<dbReference type="PROSITE" id="PS50112">
    <property type="entry name" value="PAS"/>
    <property type="match status" value="2"/>
</dbReference>
<keyword evidence="3" id="KW-0597">Phosphoprotein</keyword>
<dbReference type="InterPro" id="IPR000700">
    <property type="entry name" value="PAS-assoc_C"/>
</dbReference>
<dbReference type="InterPro" id="IPR036890">
    <property type="entry name" value="HATPase_C_sf"/>
</dbReference>
<comment type="catalytic activity">
    <reaction evidence="1">
        <text>ATP + protein L-histidine = ADP + protein N-phospho-L-histidine.</text>
        <dbReference type="EC" id="2.7.13.3"/>
    </reaction>
</comment>
<dbReference type="Pfam" id="PF13426">
    <property type="entry name" value="PAS_9"/>
    <property type="match status" value="1"/>
</dbReference>
<dbReference type="Gene3D" id="3.30.565.10">
    <property type="entry name" value="Histidine kinase-like ATPase, C-terminal domain"/>
    <property type="match status" value="1"/>
</dbReference>
<dbReference type="Pfam" id="PF08448">
    <property type="entry name" value="PAS_4"/>
    <property type="match status" value="1"/>
</dbReference>
<proteinExistence type="predicted"/>
<evidence type="ECO:0000259" key="7">
    <source>
        <dbReference type="PROSITE" id="PS50112"/>
    </source>
</evidence>
<dbReference type="PANTHER" id="PTHR43304">
    <property type="entry name" value="PHYTOCHROME-LIKE PROTEIN CPH1"/>
    <property type="match status" value="1"/>
</dbReference>
<evidence type="ECO:0000256" key="3">
    <source>
        <dbReference type="ARBA" id="ARBA00022553"/>
    </source>
</evidence>
<dbReference type="PRINTS" id="PR00344">
    <property type="entry name" value="BCTRLSENSOR"/>
</dbReference>
<dbReference type="CDD" id="cd00130">
    <property type="entry name" value="PAS"/>
    <property type="match status" value="3"/>
</dbReference>
<dbReference type="Pfam" id="PF08447">
    <property type="entry name" value="PAS_3"/>
    <property type="match status" value="1"/>
</dbReference>
<dbReference type="EC" id="2.7.13.3" evidence="2"/>
<evidence type="ECO:0000256" key="2">
    <source>
        <dbReference type="ARBA" id="ARBA00012438"/>
    </source>
</evidence>
<dbReference type="InterPro" id="IPR003661">
    <property type="entry name" value="HisK_dim/P_dom"/>
</dbReference>
<comment type="caution">
    <text evidence="9">The sequence shown here is derived from an EMBL/GenBank/DDBJ whole genome shotgun (WGS) entry which is preliminary data.</text>
</comment>
<evidence type="ECO:0000256" key="4">
    <source>
        <dbReference type="ARBA" id="ARBA00022679"/>
    </source>
</evidence>
<dbReference type="Pfam" id="PF13188">
    <property type="entry name" value="PAS_8"/>
    <property type="match status" value="1"/>
</dbReference>
<evidence type="ECO:0000313" key="10">
    <source>
        <dbReference type="Proteomes" id="UP000604341"/>
    </source>
</evidence>
<dbReference type="PROSITE" id="PS50113">
    <property type="entry name" value="PAC"/>
    <property type="match status" value="1"/>
</dbReference>
<dbReference type="CDD" id="cd00082">
    <property type="entry name" value="HisKA"/>
    <property type="match status" value="1"/>
</dbReference>
<dbReference type="InterPro" id="IPR004358">
    <property type="entry name" value="Sig_transdc_His_kin-like_C"/>
</dbReference>
<keyword evidence="10" id="KW-1185">Reference proteome</keyword>
<reference evidence="10" key="1">
    <citation type="journal article" date="2019" name="Int. J. Syst. Evol. Microbiol.">
        <title>The Global Catalogue of Microorganisms (GCM) 10K type strain sequencing project: providing services to taxonomists for standard genome sequencing and annotation.</title>
        <authorList>
            <consortium name="The Broad Institute Genomics Platform"/>
            <consortium name="The Broad Institute Genome Sequencing Center for Infectious Disease"/>
            <person name="Wu L."/>
            <person name="Ma J."/>
        </authorList>
    </citation>
    <scope>NUCLEOTIDE SEQUENCE [LARGE SCALE GENOMIC DNA]</scope>
    <source>
        <strain evidence="10">JCM 19173</strain>
    </source>
</reference>
<dbReference type="NCBIfam" id="TIGR00229">
    <property type="entry name" value="sensory_box"/>
    <property type="match status" value="2"/>
</dbReference>
<dbReference type="InterPro" id="IPR003594">
    <property type="entry name" value="HATPase_dom"/>
</dbReference>
<dbReference type="SUPFAM" id="SSF55785">
    <property type="entry name" value="PYP-like sensor domain (PAS domain)"/>
    <property type="match status" value="4"/>
</dbReference>
<dbReference type="InterPro" id="IPR013655">
    <property type="entry name" value="PAS_fold_3"/>
</dbReference>
<dbReference type="SMART" id="SM00387">
    <property type="entry name" value="HATPase_c"/>
    <property type="match status" value="1"/>
</dbReference>
<evidence type="ECO:0000256" key="5">
    <source>
        <dbReference type="ARBA" id="ARBA00022777"/>
    </source>
</evidence>